<evidence type="ECO:0000313" key="3">
    <source>
        <dbReference type="Proteomes" id="UP000756860"/>
    </source>
</evidence>
<dbReference type="InterPro" id="IPR017918">
    <property type="entry name" value="N-reg_PII_CS"/>
</dbReference>
<accession>A0ABS5SH58</accession>
<dbReference type="PROSITE" id="PS51343">
    <property type="entry name" value="PII_GLNB_DOM"/>
    <property type="match status" value="1"/>
</dbReference>
<dbReference type="SMART" id="SM00938">
    <property type="entry name" value="P-II"/>
    <property type="match status" value="1"/>
</dbReference>
<dbReference type="Proteomes" id="UP000756860">
    <property type="component" value="Unassembled WGS sequence"/>
</dbReference>
<dbReference type="PRINTS" id="PR00340">
    <property type="entry name" value="PIIGLNB"/>
</dbReference>
<dbReference type="Pfam" id="PF00543">
    <property type="entry name" value="P-II"/>
    <property type="match status" value="1"/>
</dbReference>
<protein>
    <submittedName>
        <fullName evidence="2">P-II family nitrogen regulator</fullName>
    </submittedName>
</protein>
<sequence length="113" mass="12632">MKEIKAVIRPSKLLEVTEELHEIDGLPGVTVSEIKGFGKGRARNAHDKVTYEMVEFIPRIQLEVVVDDGMVEEVVNVIQKYAHTGNTGDGKIFVSTVDEIIKIRTNERGRDAI</sequence>
<dbReference type="InterPro" id="IPR002187">
    <property type="entry name" value="N-reg_PII"/>
</dbReference>
<proteinExistence type="inferred from homology"/>
<comment type="similarity">
    <text evidence="1">Belongs to the P(II) protein family.</text>
</comment>
<evidence type="ECO:0000313" key="2">
    <source>
        <dbReference type="EMBL" id="MBT0654686.1"/>
    </source>
</evidence>
<dbReference type="InterPro" id="IPR015867">
    <property type="entry name" value="N-reg_PII/ATP_PRibTrfase_C"/>
</dbReference>
<keyword evidence="3" id="KW-1185">Reference proteome</keyword>
<dbReference type="Gene3D" id="3.30.70.120">
    <property type="match status" value="1"/>
</dbReference>
<gene>
    <name evidence="2" type="ORF">KI810_16660</name>
</gene>
<dbReference type="InterPro" id="IPR011322">
    <property type="entry name" value="N-reg_PII-like_a/b"/>
</dbReference>
<dbReference type="PANTHER" id="PTHR30115:SF11">
    <property type="entry name" value="NITROGEN REGULATORY PROTEIN P-II HOMOLOG"/>
    <property type="match status" value="1"/>
</dbReference>
<reference evidence="2 3" key="1">
    <citation type="submission" date="2021-05" db="EMBL/GenBank/DDBJ databases">
        <title>The draft genome of Geobacter luticola JCM 17780.</title>
        <authorList>
            <person name="Xu Z."/>
            <person name="Masuda Y."/>
            <person name="Itoh H."/>
            <person name="Senoo K."/>
        </authorList>
    </citation>
    <scope>NUCLEOTIDE SEQUENCE [LARGE SCALE GENOMIC DNA]</scope>
    <source>
        <strain evidence="2 3">JCM 17780</strain>
    </source>
</reference>
<organism evidence="2 3">
    <name type="scientific">Geomobilimonas luticola</name>
    <dbReference type="NCBI Taxonomy" id="1114878"/>
    <lineage>
        <taxon>Bacteria</taxon>
        <taxon>Pseudomonadati</taxon>
        <taxon>Thermodesulfobacteriota</taxon>
        <taxon>Desulfuromonadia</taxon>
        <taxon>Geobacterales</taxon>
        <taxon>Geobacteraceae</taxon>
        <taxon>Geomobilimonas</taxon>
    </lineage>
</organism>
<evidence type="ECO:0000256" key="1">
    <source>
        <dbReference type="RuleBase" id="RU003936"/>
    </source>
</evidence>
<dbReference type="EMBL" id="JAHCVK010000015">
    <property type="protein sequence ID" value="MBT0654686.1"/>
    <property type="molecule type" value="Genomic_DNA"/>
</dbReference>
<dbReference type="PROSITE" id="PS00638">
    <property type="entry name" value="PII_GLNB_CTER"/>
    <property type="match status" value="1"/>
</dbReference>
<name>A0ABS5SH58_9BACT</name>
<dbReference type="PANTHER" id="PTHR30115">
    <property type="entry name" value="NITROGEN REGULATORY PROTEIN P-II"/>
    <property type="match status" value="1"/>
</dbReference>
<dbReference type="SUPFAM" id="SSF54913">
    <property type="entry name" value="GlnB-like"/>
    <property type="match status" value="1"/>
</dbReference>
<comment type="caution">
    <text evidence="2">The sequence shown here is derived from an EMBL/GenBank/DDBJ whole genome shotgun (WGS) entry which is preliminary data.</text>
</comment>
<dbReference type="RefSeq" id="WP_214176695.1">
    <property type="nucleotide sequence ID" value="NZ_JAHCVK010000015.1"/>
</dbReference>